<accession>A0A1L9SWB2</accession>
<reference evidence="2" key="1">
    <citation type="journal article" date="2017" name="Genome Biol.">
        <title>Comparative genomics reveals high biological diversity and specific adaptations in the industrially and medically important fungal genus Aspergillus.</title>
        <authorList>
            <person name="de Vries R.P."/>
            <person name="Riley R."/>
            <person name="Wiebenga A."/>
            <person name="Aguilar-Osorio G."/>
            <person name="Amillis S."/>
            <person name="Uchima C.A."/>
            <person name="Anderluh G."/>
            <person name="Asadollahi M."/>
            <person name="Askin M."/>
            <person name="Barry K."/>
            <person name="Battaglia E."/>
            <person name="Bayram O."/>
            <person name="Benocci T."/>
            <person name="Braus-Stromeyer S.A."/>
            <person name="Caldana C."/>
            <person name="Canovas D."/>
            <person name="Cerqueira G.C."/>
            <person name="Chen F."/>
            <person name="Chen W."/>
            <person name="Choi C."/>
            <person name="Clum A."/>
            <person name="Dos Santos R.A."/>
            <person name="Damasio A.R."/>
            <person name="Diallinas G."/>
            <person name="Emri T."/>
            <person name="Fekete E."/>
            <person name="Flipphi M."/>
            <person name="Freyberg S."/>
            <person name="Gallo A."/>
            <person name="Gournas C."/>
            <person name="Habgood R."/>
            <person name="Hainaut M."/>
            <person name="Harispe M.L."/>
            <person name="Henrissat B."/>
            <person name="Hilden K.S."/>
            <person name="Hope R."/>
            <person name="Hossain A."/>
            <person name="Karabika E."/>
            <person name="Karaffa L."/>
            <person name="Karanyi Z."/>
            <person name="Krasevec N."/>
            <person name="Kuo A."/>
            <person name="Kusch H."/>
            <person name="LaButti K."/>
            <person name="Lagendijk E.L."/>
            <person name="Lapidus A."/>
            <person name="Levasseur A."/>
            <person name="Lindquist E."/>
            <person name="Lipzen A."/>
            <person name="Logrieco A.F."/>
            <person name="MacCabe A."/>
            <person name="Maekelae M.R."/>
            <person name="Malavazi I."/>
            <person name="Melin P."/>
            <person name="Meyer V."/>
            <person name="Mielnichuk N."/>
            <person name="Miskei M."/>
            <person name="Molnar A.P."/>
            <person name="Mule G."/>
            <person name="Ngan C.Y."/>
            <person name="Orejas M."/>
            <person name="Orosz E."/>
            <person name="Ouedraogo J.P."/>
            <person name="Overkamp K.M."/>
            <person name="Park H.-S."/>
            <person name="Perrone G."/>
            <person name="Piumi F."/>
            <person name="Punt P.J."/>
            <person name="Ram A.F."/>
            <person name="Ramon A."/>
            <person name="Rauscher S."/>
            <person name="Record E."/>
            <person name="Riano-Pachon D.M."/>
            <person name="Robert V."/>
            <person name="Roehrig J."/>
            <person name="Ruller R."/>
            <person name="Salamov A."/>
            <person name="Salih N.S."/>
            <person name="Samson R.A."/>
            <person name="Sandor E."/>
            <person name="Sanguinetti M."/>
            <person name="Schuetze T."/>
            <person name="Sepcic K."/>
            <person name="Shelest E."/>
            <person name="Sherlock G."/>
            <person name="Sophianopoulou V."/>
            <person name="Squina F.M."/>
            <person name="Sun H."/>
            <person name="Susca A."/>
            <person name="Todd R.B."/>
            <person name="Tsang A."/>
            <person name="Unkles S.E."/>
            <person name="van de Wiele N."/>
            <person name="van Rossen-Uffink D."/>
            <person name="Oliveira J.V."/>
            <person name="Vesth T.C."/>
            <person name="Visser J."/>
            <person name="Yu J.-H."/>
            <person name="Zhou M."/>
            <person name="Andersen M.R."/>
            <person name="Archer D.B."/>
            <person name="Baker S.E."/>
            <person name="Benoit I."/>
            <person name="Brakhage A.A."/>
            <person name="Braus G.H."/>
            <person name="Fischer R."/>
            <person name="Frisvad J.C."/>
            <person name="Goldman G.H."/>
            <person name="Houbraken J."/>
            <person name="Oakley B."/>
            <person name="Pocsi I."/>
            <person name="Scazzocchio C."/>
            <person name="Seiboth B."/>
            <person name="vanKuyk P.A."/>
            <person name="Wortman J."/>
            <person name="Dyer P.S."/>
            <person name="Grigoriev I.V."/>
        </authorList>
    </citation>
    <scope>NUCLEOTIDE SEQUENCE [LARGE SCALE GENOMIC DNA]</scope>
    <source>
        <strain evidence="2">CBS 506.65</strain>
    </source>
</reference>
<sequence>MICDEIDISNPHWRSVDEVCETDRRERRRLKREGTEGGKKTTVKCFLRLPLFFFLFVLLTKQDDKQEREDES</sequence>
<dbReference type="GeneID" id="34614765"/>
<dbReference type="EMBL" id="KV878336">
    <property type="protein sequence ID" value="OJJ51469.1"/>
    <property type="molecule type" value="Genomic_DNA"/>
</dbReference>
<evidence type="ECO:0000313" key="1">
    <source>
        <dbReference type="EMBL" id="OJJ51469.1"/>
    </source>
</evidence>
<dbReference type="RefSeq" id="XP_022585979.1">
    <property type="nucleotide sequence ID" value="XM_022728301.1"/>
</dbReference>
<dbReference type="Proteomes" id="UP000184188">
    <property type="component" value="Unassembled WGS sequence"/>
</dbReference>
<protein>
    <submittedName>
        <fullName evidence="1">Uncharacterized protein</fullName>
    </submittedName>
</protein>
<dbReference type="AlphaFoldDB" id="A0A1L9SWB2"/>
<gene>
    <name evidence="1" type="ORF">ASPZODRAFT_390055</name>
</gene>
<dbReference type="VEuPathDB" id="FungiDB:ASPZODRAFT_390055"/>
<evidence type="ECO:0000313" key="2">
    <source>
        <dbReference type="Proteomes" id="UP000184188"/>
    </source>
</evidence>
<name>A0A1L9SWB2_9EURO</name>
<keyword evidence="2" id="KW-1185">Reference proteome</keyword>
<organism evidence="1 2">
    <name type="scientific">Penicilliopsis zonata CBS 506.65</name>
    <dbReference type="NCBI Taxonomy" id="1073090"/>
    <lineage>
        <taxon>Eukaryota</taxon>
        <taxon>Fungi</taxon>
        <taxon>Dikarya</taxon>
        <taxon>Ascomycota</taxon>
        <taxon>Pezizomycotina</taxon>
        <taxon>Eurotiomycetes</taxon>
        <taxon>Eurotiomycetidae</taxon>
        <taxon>Eurotiales</taxon>
        <taxon>Aspergillaceae</taxon>
        <taxon>Penicilliopsis</taxon>
    </lineage>
</organism>
<proteinExistence type="predicted"/>